<evidence type="ECO:0000256" key="1">
    <source>
        <dbReference type="SAM" id="Phobius"/>
    </source>
</evidence>
<accession>A0A1H7H3D8</accession>
<feature type="transmembrane region" description="Helical" evidence="1">
    <location>
        <begin position="52"/>
        <end position="71"/>
    </location>
</feature>
<reference evidence="3" key="1">
    <citation type="submission" date="2016-10" db="EMBL/GenBank/DDBJ databases">
        <authorList>
            <person name="Varghese N."/>
        </authorList>
    </citation>
    <scope>NUCLEOTIDE SEQUENCE [LARGE SCALE GENOMIC DNA]</scope>
    <source>
        <strain evidence="3">DSM 45096 / BCRC 16803 / CGMCC 4.1857 / CIP 109030 / JCM 12277 / KCTC 19219 / NBRC 100920 / 33214</strain>
    </source>
</reference>
<protein>
    <submittedName>
        <fullName evidence="2">Uncharacterized protein</fullName>
    </submittedName>
</protein>
<evidence type="ECO:0000313" key="3">
    <source>
        <dbReference type="Proteomes" id="UP000183015"/>
    </source>
</evidence>
<dbReference type="AlphaFoldDB" id="A0A1H7H3D8"/>
<keyword evidence="1" id="KW-0472">Membrane</keyword>
<feature type="transmembrane region" description="Helical" evidence="1">
    <location>
        <begin position="21"/>
        <end position="40"/>
    </location>
</feature>
<keyword evidence="3" id="KW-1185">Reference proteome</keyword>
<organism evidence="2 3">
    <name type="scientific">Streptacidiphilus jiangxiensis</name>
    <dbReference type="NCBI Taxonomy" id="235985"/>
    <lineage>
        <taxon>Bacteria</taxon>
        <taxon>Bacillati</taxon>
        <taxon>Actinomycetota</taxon>
        <taxon>Actinomycetes</taxon>
        <taxon>Kitasatosporales</taxon>
        <taxon>Streptomycetaceae</taxon>
        <taxon>Streptacidiphilus</taxon>
    </lineage>
</organism>
<keyword evidence="1" id="KW-1133">Transmembrane helix</keyword>
<dbReference type="STRING" id="235985.SAMN05414137_10261"/>
<dbReference type="EMBL" id="FOAZ01000002">
    <property type="protein sequence ID" value="SEK44821.1"/>
    <property type="molecule type" value="Genomic_DNA"/>
</dbReference>
<dbReference type="eggNOG" id="ENOG502ZDJ5">
    <property type="taxonomic scope" value="Bacteria"/>
</dbReference>
<evidence type="ECO:0000313" key="2">
    <source>
        <dbReference type="EMBL" id="SEK44821.1"/>
    </source>
</evidence>
<keyword evidence="1" id="KW-0812">Transmembrane</keyword>
<dbReference type="Proteomes" id="UP000183015">
    <property type="component" value="Unassembled WGS sequence"/>
</dbReference>
<name>A0A1H7H3D8_STRJI</name>
<sequence>MGQARWEQRLGDHHTERMGELVGIGGCILVFAGGAVLTFGVDWRLKGVDVPVVGVILMIAGLIGLLAYCAVYRRRRLLGRLSDTEIVEERRYHQDY</sequence>
<proteinExistence type="predicted"/>
<gene>
    <name evidence="2" type="ORF">SAMN05414137_10261</name>
</gene>